<accession>A0A4V3FSA7</accession>
<proteinExistence type="predicted"/>
<organism evidence="3 4">
    <name type="scientific">Pseudomonas helmanticensis</name>
    <dbReference type="NCBI Taxonomy" id="1471381"/>
    <lineage>
        <taxon>Bacteria</taxon>
        <taxon>Pseudomonadati</taxon>
        <taxon>Pseudomonadota</taxon>
        <taxon>Gammaproteobacteria</taxon>
        <taxon>Pseudomonadales</taxon>
        <taxon>Pseudomonadaceae</taxon>
        <taxon>Pseudomonas</taxon>
    </lineage>
</organism>
<feature type="domain" description="SMODS and SLOG-associating 2TM effector" evidence="2">
    <location>
        <begin position="7"/>
        <end position="187"/>
    </location>
</feature>
<dbReference type="InterPro" id="IPR041115">
    <property type="entry name" value="SLATT_5"/>
</dbReference>
<feature type="transmembrane region" description="Helical" evidence="1">
    <location>
        <begin position="36"/>
        <end position="57"/>
    </location>
</feature>
<keyword evidence="1" id="KW-0812">Transmembrane</keyword>
<name>A0A4V3FSA7_9PSED</name>
<dbReference type="NCBIfam" id="NF033631">
    <property type="entry name" value="SLATT_5"/>
    <property type="match status" value="1"/>
</dbReference>
<dbReference type="Pfam" id="PF18160">
    <property type="entry name" value="SLATT_5"/>
    <property type="match status" value="1"/>
</dbReference>
<keyword evidence="1" id="KW-1133">Transmembrane helix</keyword>
<dbReference type="RefSeq" id="WP_166674970.1">
    <property type="nucleotide sequence ID" value="NZ_SOCQ01000007.1"/>
</dbReference>
<gene>
    <name evidence="3" type="ORF">EDF87_107135</name>
</gene>
<dbReference type="AlphaFoldDB" id="A0A4V3FSA7"/>
<dbReference type="EMBL" id="SOCQ01000007">
    <property type="protein sequence ID" value="TDV46721.1"/>
    <property type="molecule type" value="Genomic_DNA"/>
</dbReference>
<evidence type="ECO:0000313" key="4">
    <source>
        <dbReference type="Proteomes" id="UP000295804"/>
    </source>
</evidence>
<evidence type="ECO:0000313" key="3">
    <source>
        <dbReference type="EMBL" id="TDV46721.1"/>
    </source>
</evidence>
<dbReference type="Proteomes" id="UP000295804">
    <property type="component" value="Unassembled WGS sequence"/>
</dbReference>
<keyword evidence="1" id="KW-0472">Membrane</keyword>
<comment type="caution">
    <text evidence="3">The sequence shown here is derived from an EMBL/GenBank/DDBJ whole genome shotgun (WGS) entry which is preliminary data.</text>
</comment>
<evidence type="ECO:0000259" key="2">
    <source>
        <dbReference type="Pfam" id="PF18160"/>
    </source>
</evidence>
<reference evidence="3 4" key="1">
    <citation type="submission" date="2019-03" db="EMBL/GenBank/DDBJ databases">
        <title>Genomic analyses of the natural microbiome of Caenorhabditis elegans.</title>
        <authorList>
            <person name="Samuel B."/>
        </authorList>
    </citation>
    <scope>NUCLEOTIDE SEQUENCE [LARGE SCALE GENOMIC DNA]</scope>
    <source>
        <strain evidence="3 4">BIGb0525</strain>
    </source>
</reference>
<protein>
    <recommendedName>
        <fullName evidence="2">SMODS and SLOG-associating 2TM effector domain-containing protein</fullName>
    </recommendedName>
</protein>
<feature type="transmembrane region" description="Helical" evidence="1">
    <location>
        <begin position="63"/>
        <end position="81"/>
    </location>
</feature>
<evidence type="ECO:0000256" key="1">
    <source>
        <dbReference type="SAM" id="Phobius"/>
    </source>
</evidence>
<sequence length="192" mass="21826">MTDEKKSILSDLETKIWKTKGARFNAARRLQSRKIWGSYLVSAYSIYILAISIFLLTQLTSNNALNLSTIFGSLLILVFSLHEGSLNAEQKAERHHVCAKDLTALYDKVNLRIKQANESDAESLIKEYAAIIDRCPENHETIDYDLFLTEHKQFNISWCDKKKIQFEYGAFKSVCLTIIVIPPVILAISLAI</sequence>
<feature type="transmembrane region" description="Helical" evidence="1">
    <location>
        <begin position="170"/>
        <end position="191"/>
    </location>
</feature>